<evidence type="ECO:0000313" key="3">
    <source>
        <dbReference type="Proteomes" id="UP001601992"/>
    </source>
</evidence>
<dbReference type="InterPro" id="IPR016193">
    <property type="entry name" value="Cytidine_deaminase-like"/>
</dbReference>
<dbReference type="PANTHER" id="PTHR11079:SF202">
    <property type="entry name" value="TRNA-SPECIFIC ADENOSINE DEAMINASE"/>
    <property type="match status" value="1"/>
</dbReference>
<dbReference type="CDD" id="cd01285">
    <property type="entry name" value="nucleoside_deaminase"/>
    <property type="match status" value="1"/>
</dbReference>
<dbReference type="GO" id="GO:0016757">
    <property type="term" value="F:glycosyltransferase activity"/>
    <property type="evidence" value="ECO:0007669"/>
    <property type="project" value="UniProtKB-KW"/>
</dbReference>
<dbReference type="PROSITE" id="PS51747">
    <property type="entry name" value="CYT_DCMP_DEAMINASES_2"/>
    <property type="match status" value="1"/>
</dbReference>
<evidence type="ECO:0000313" key="2">
    <source>
        <dbReference type="EMBL" id="MFF3569235.1"/>
    </source>
</evidence>
<dbReference type="SUPFAM" id="SSF53927">
    <property type="entry name" value="Cytidine deaminase-like"/>
    <property type="match status" value="1"/>
</dbReference>
<dbReference type="EC" id="3.5.4.33" evidence="2"/>
<dbReference type="Proteomes" id="UP001601992">
    <property type="component" value="Unassembled WGS sequence"/>
</dbReference>
<keyword evidence="2" id="KW-0808">Transferase</keyword>
<dbReference type="PANTHER" id="PTHR11079">
    <property type="entry name" value="CYTOSINE DEAMINASE FAMILY MEMBER"/>
    <property type="match status" value="1"/>
</dbReference>
<gene>
    <name evidence="2" type="ORF">ACFYXQ_15805</name>
</gene>
<organism evidence="2 3">
    <name type="scientific">Nocardia jiangxiensis</name>
    <dbReference type="NCBI Taxonomy" id="282685"/>
    <lineage>
        <taxon>Bacteria</taxon>
        <taxon>Bacillati</taxon>
        <taxon>Actinomycetota</taxon>
        <taxon>Actinomycetes</taxon>
        <taxon>Mycobacteriales</taxon>
        <taxon>Nocardiaceae</taxon>
        <taxon>Nocardia</taxon>
    </lineage>
</organism>
<keyword evidence="3" id="KW-1185">Reference proteome</keyword>
<comment type="caution">
    <text evidence="2">The sequence shown here is derived from an EMBL/GenBank/DDBJ whole genome shotgun (WGS) entry which is preliminary data.</text>
</comment>
<sequence length="174" mass="19347">MTSVQRRVPTHQYEPWMRRAIDLARTHTPPSDDPPVGAVVYDCDGNLLGEGYHDRPASGDPTAFAELIALRQASQNLGGWRLEGCTVVTTLEPGVMAAGALVLARVQRLVVGSWDPFHGAVCSQWDLVRDLRLNHRLEVVSEVLTTETDPLITDYLELEGYQAEQRRIDMKLGL</sequence>
<accession>A0ABW6RYY3</accession>
<dbReference type="InterPro" id="IPR002125">
    <property type="entry name" value="CMP_dCMP_dom"/>
</dbReference>
<protein>
    <submittedName>
        <fullName evidence="2">Nucleoside deaminase</fullName>
        <ecNumber evidence="2">3.5.4.33</ecNumber>
    </submittedName>
</protein>
<evidence type="ECO:0000259" key="1">
    <source>
        <dbReference type="PROSITE" id="PS51747"/>
    </source>
</evidence>
<keyword evidence="2" id="KW-0378">Hydrolase</keyword>
<keyword evidence="2" id="KW-0328">Glycosyltransferase</keyword>
<reference evidence="2 3" key="1">
    <citation type="submission" date="2024-10" db="EMBL/GenBank/DDBJ databases">
        <title>The Natural Products Discovery Center: Release of the First 8490 Sequenced Strains for Exploring Actinobacteria Biosynthetic Diversity.</title>
        <authorList>
            <person name="Kalkreuter E."/>
            <person name="Kautsar S.A."/>
            <person name="Yang D."/>
            <person name="Bader C.D."/>
            <person name="Teijaro C.N."/>
            <person name="Fluegel L."/>
            <person name="Davis C.M."/>
            <person name="Simpson J.R."/>
            <person name="Lauterbach L."/>
            <person name="Steele A.D."/>
            <person name="Gui C."/>
            <person name="Meng S."/>
            <person name="Li G."/>
            <person name="Viehrig K."/>
            <person name="Ye F."/>
            <person name="Su P."/>
            <person name="Kiefer A.F."/>
            <person name="Nichols A."/>
            <person name="Cepeda A.J."/>
            <person name="Yan W."/>
            <person name="Fan B."/>
            <person name="Jiang Y."/>
            <person name="Adhikari A."/>
            <person name="Zheng C.-J."/>
            <person name="Schuster L."/>
            <person name="Cowan T.M."/>
            <person name="Smanski M.J."/>
            <person name="Chevrette M.G."/>
            <person name="De Carvalho L.P.S."/>
            <person name="Shen B."/>
        </authorList>
    </citation>
    <scope>NUCLEOTIDE SEQUENCE [LARGE SCALE GENOMIC DNA]</scope>
    <source>
        <strain evidence="2 3">NPDC002593</strain>
    </source>
</reference>
<feature type="domain" description="CMP/dCMP-type deaminase" evidence="1">
    <location>
        <begin position="11"/>
        <end position="122"/>
    </location>
</feature>
<dbReference type="GO" id="GO:0052717">
    <property type="term" value="F:tRNA-specific adenosine-34 deaminase activity"/>
    <property type="evidence" value="ECO:0007669"/>
    <property type="project" value="UniProtKB-EC"/>
</dbReference>
<dbReference type="RefSeq" id="WP_387404010.1">
    <property type="nucleotide sequence ID" value="NZ_JBIAQY010000004.1"/>
</dbReference>
<name>A0ABW6RYY3_9NOCA</name>
<dbReference type="Gene3D" id="3.40.140.10">
    <property type="entry name" value="Cytidine Deaminase, domain 2"/>
    <property type="match status" value="1"/>
</dbReference>
<proteinExistence type="predicted"/>
<dbReference type="Pfam" id="PF00383">
    <property type="entry name" value="dCMP_cyt_deam_1"/>
    <property type="match status" value="1"/>
</dbReference>
<dbReference type="EMBL" id="JBIAQY010000004">
    <property type="protein sequence ID" value="MFF3569235.1"/>
    <property type="molecule type" value="Genomic_DNA"/>
</dbReference>